<dbReference type="RefSeq" id="WP_010752227.1">
    <property type="nucleotide sequence ID" value="NZ_BJWF01000065.1"/>
</dbReference>
<organism evidence="3 4">
    <name type="scientific">Enterococcus villorum</name>
    <dbReference type="NCBI Taxonomy" id="112904"/>
    <lineage>
        <taxon>Bacteria</taxon>
        <taxon>Bacillati</taxon>
        <taxon>Bacillota</taxon>
        <taxon>Bacilli</taxon>
        <taxon>Lactobacillales</taxon>
        <taxon>Enterococcaceae</taxon>
        <taxon>Enterococcus</taxon>
    </lineage>
</organism>
<dbReference type="EMBL" id="BJWF01000065">
    <property type="protein sequence ID" value="GEL93281.1"/>
    <property type="molecule type" value="Genomic_DNA"/>
</dbReference>
<evidence type="ECO:0000256" key="2">
    <source>
        <dbReference type="ARBA" id="ARBA00022679"/>
    </source>
</evidence>
<dbReference type="InterPro" id="IPR051159">
    <property type="entry name" value="Hexapeptide_acetyltransf"/>
</dbReference>
<comment type="caution">
    <text evidence="3">The sequence shown here is derived from an EMBL/GenBank/DDBJ whole genome shotgun (WGS) entry which is preliminary data.</text>
</comment>
<dbReference type="Gene3D" id="2.160.10.10">
    <property type="entry name" value="Hexapeptide repeat proteins"/>
    <property type="match status" value="1"/>
</dbReference>
<dbReference type="PANTHER" id="PTHR23416">
    <property type="entry name" value="SIALIC ACID SYNTHASE-RELATED"/>
    <property type="match status" value="1"/>
</dbReference>
<evidence type="ECO:0000256" key="1">
    <source>
        <dbReference type="ARBA" id="ARBA00007274"/>
    </source>
</evidence>
<reference evidence="3 4" key="1">
    <citation type="submission" date="2019-07" db="EMBL/GenBank/DDBJ databases">
        <title>Whole genome shotgun sequence of Enterococcus villorum NBRC 100699.</title>
        <authorList>
            <person name="Hosoyama A."/>
            <person name="Uohara A."/>
            <person name="Ohji S."/>
            <person name="Ichikawa N."/>
        </authorList>
    </citation>
    <scope>NUCLEOTIDE SEQUENCE [LARGE SCALE GENOMIC DNA]</scope>
    <source>
        <strain evidence="3 4">NBRC 100699</strain>
    </source>
</reference>
<dbReference type="GO" id="GO:0008374">
    <property type="term" value="F:O-acyltransferase activity"/>
    <property type="evidence" value="ECO:0007669"/>
    <property type="project" value="TreeGrafter"/>
</dbReference>
<proteinExistence type="inferred from homology"/>
<comment type="similarity">
    <text evidence="1">Belongs to the transferase hexapeptide repeat family.</text>
</comment>
<dbReference type="Proteomes" id="UP000321830">
    <property type="component" value="Unassembled WGS sequence"/>
</dbReference>
<accession>A0A511J5M7</accession>
<dbReference type="InterPro" id="IPR011004">
    <property type="entry name" value="Trimer_LpxA-like_sf"/>
</dbReference>
<evidence type="ECO:0008006" key="5">
    <source>
        <dbReference type="Google" id="ProtNLM"/>
    </source>
</evidence>
<sequence>MKTKTGIRNNNKRNTFLKNNFLELFISIPKTIFFNFKLLPIKYAIRIPCIVSYKVKLKGINRNNFIFEQLPSRFGSIRIGFGKSASGERESKKGLIAITNGKIIVKDVIGLSQGCVIVVNNSNLYLGKNFKCNYSTTIVSTNSDIKFGDDVVCGWNVTIRNIDGHFIIDKGKVKQNNSPIKIGDHSWICAKSTILKGVTLGENNVVAYG</sequence>
<dbReference type="SUPFAM" id="SSF51161">
    <property type="entry name" value="Trimeric LpxA-like enzymes"/>
    <property type="match status" value="1"/>
</dbReference>
<dbReference type="PANTHER" id="PTHR23416:SF23">
    <property type="entry name" value="ACETYLTRANSFERASE C18B11.09C-RELATED"/>
    <property type="match status" value="1"/>
</dbReference>
<protein>
    <recommendedName>
        <fullName evidence="5">Acyltransferase</fullName>
    </recommendedName>
</protein>
<dbReference type="AlphaFoldDB" id="A0A511J5M7"/>
<evidence type="ECO:0000313" key="4">
    <source>
        <dbReference type="Proteomes" id="UP000321830"/>
    </source>
</evidence>
<evidence type="ECO:0000313" key="3">
    <source>
        <dbReference type="EMBL" id="GEL93281.1"/>
    </source>
</evidence>
<name>A0A511J5M7_9ENTE</name>
<gene>
    <name evidence="3" type="ORF">EVI01_26180</name>
</gene>
<keyword evidence="2" id="KW-0808">Transferase</keyword>